<dbReference type="AlphaFoldDB" id="A0A3A2ZL30"/>
<dbReference type="Pfam" id="PF22939">
    <property type="entry name" value="WHD_GPIID"/>
    <property type="match status" value="1"/>
</dbReference>
<evidence type="ECO:0000313" key="7">
    <source>
        <dbReference type="Proteomes" id="UP000266188"/>
    </source>
</evidence>
<reference evidence="7" key="1">
    <citation type="submission" date="2017-02" db="EMBL/GenBank/DDBJ databases">
        <authorList>
            <person name="Tafer H."/>
            <person name="Lopandic K."/>
        </authorList>
    </citation>
    <scope>NUCLEOTIDE SEQUENCE [LARGE SCALE GENOMIC DNA]</scope>
    <source>
        <strain evidence="7">CBS 366.77</strain>
    </source>
</reference>
<keyword evidence="7" id="KW-1185">Reference proteome</keyword>
<feature type="repeat" description="ANK" evidence="3">
    <location>
        <begin position="765"/>
        <end position="798"/>
    </location>
</feature>
<dbReference type="PANTHER" id="PTHR24198">
    <property type="entry name" value="ANKYRIN REPEAT AND PROTEIN KINASE DOMAIN-CONTAINING PROTEIN"/>
    <property type="match status" value="1"/>
</dbReference>
<feature type="repeat" description="ANK" evidence="3">
    <location>
        <begin position="1081"/>
        <end position="1113"/>
    </location>
</feature>
<proteinExistence type="predicted"/>
<dbReference type="OrthoDB" id="1577640at2759"/>
<sequence length="1203" mass="133771">MEVLTKFPKISSICERLLRVSRSIRALIRYLSGGRDSQDLSPKASLILCEIVDLLYRIRDQVRWAEEKWIVEQPRLNALNELLCAFESTINTIETYFHPGGVGVRYFRKQLLERTFIPRLELYKTILLVSLQPDSRAKVHTEKQLWNAICHARDMEHGKRFPLDSGSWLSVMLNKFVQQASTPSSEYDDEMRRIAHRICSKSSISLADLSNSKQQETGQWIFDEEKYITWLSGCSRTLYCIGPPGAGKTFLCSSIIGNLQATFTSCDVVVVYVFCHNETDNDQISTTILANILAQLVDRKRSVTHATASLFRSESFANGKASAKAYQNAIRSEIDQFSKVFIVLDGLDMLSEKDRILNRVQRFPEHAQLLVTLREPRHGHKSGYIPILAPREDLETYVAARIEQNPGLKSILDQYPKEYGLEDAFIQQVAGKSHGLFLLARLHMDLLSRCKESAALEKTLLHLPESVTDAYCETMKQIVSHNLHASRCIFWTLYACRPLTVTELKCAAIFEPQNGVAQKELSSIESIILNDAAGLLTVNPMTGAVHLVHNTAKEYLSGAVARVFFPTARKHIAETCITVITSDDVVDDCYINQGTTARNSDGDLVNYAATYWGYHVRQVPEDEQTTQVLIRAFLNKLCWRRPPGQESPNETMMIPKGLGLGKYFADWSALHVLAYFGVLGKAKHLLEKGDDANANDNCLGVTPLHCASYRGNEEMVELLLEFKADINAICKEGNTALHVAAEQGHRKIVKLLLSRRIKSKIMNRQGATALQLAVATANDEATVPLLIRNRADMDVQNETTGNTALHLAIELKRPRILSLLLEKGAALNIANKQGLTPLQMAAKADNCEALALILDHGTRVDARSLFGLTALHIAASEKNWIAFDLLVIGDADINAYNNDGESLLHEQARTASNTSVASHLLERGANIECRTPEGHTPIQYAAMNGNKRMFFFLLEKGAKIDVETSKGQSLLHITPPYNQDCLDILKESLEYGLDVNAASANNWTPLHHSVFTSTDAAEMESDRTLAFIDLLLSNGADINAVSASTVGETPLHLAIMATMPRPSLVLFLIKRGASVNKTTKQGKTPLHLAAERGRDNIFQILLEAGADTSIKAPTWDLTSIHKTDGWETPIDYAKKHPLGILWFDESGNFQLSRKKDQRESIATTIEEVEILDIASEIGDDIGGSTLVGEECSQWVPIVPDHVT</sequence>
<feature type="repeat" description="ANK" evidence="3">
    <location>
        <begin position="1001"/>
        <end position="1043"/>
    </location>
</feature>
<dbReference type="InterPro" id="IPR027417">
    <property type="entry name" value="P-loop_NTPase"/>
</dbReference>
<feature type="domain" description="Nephrocystin 3-like N-terminal" evidence="5">
    <location>
        <begin position="217"/>
        <end position="367"/>
    </location>
</feature>
<evidence type="ECO:0000259" key="4">
    <source>
        <dbReference type="Pfam" id="PF22939"/>
    </source>
</evidence>
<name>A0A3A2ZL30_9EURO</name>
<dbReference type="InterPro" id="IPR036770">
    <property type="entry name" value="Ankyrin_rpt-contain_sf"/>
</dbReference>
<dbReference type="PROSITE" id="PS50297">
    <property type="entry name" value="ANK_REP_REGION"/>
    <property type="match status" value="8"/>
</dbReference>
<feature type="repeat" description="ANK" evidence="3">
    <location>
        <begin position="732"/>
        <end position="764"/>
    </location>
</feature>
<dbReference type="PRINTS" id="PR01415">
    <property type="entry name" value="ANKYRIN"/>
</dbReference>
<dbReference type="InterPro" id="IPR054471">
    <property type="entry name" value="GPIID_WHD"/>
</dbReference>
<feature type="domain" description="GPI inositol-deacylase winged helix" evidence="4">
    <location>
        <begin position="473"/>
        <end position="557"/>
    </location>
</feature>
<evidence type="ECO:0000313" key="6">
    <source>
        <dbReference type="EMBL" id="RJE23908.1"/>
    </source>
</evidence>
<evidence type="ECO:0000256" key="2">
    <source>
        <dbReference type="ARBA" id="ARBA00023043"/>
    </source>
</evidence>
<evidence type="ECO:0000256" key="3">
    <source>
        <dbReference type="PROSITE-ProRule" id="PRU00023"/>
    </source>
</evidence>
<protein>
    <submittedName>
        <fullName evidence="6">Ankyrin repeat domain-containing protein</fullName>
    </submittedName>
</protein>
<organism evidence="6 7">
    <name type="scientific">Aspergillus sclerotialis</name>
    <dbReference type="NCBI Taxonomy" id="2070753"/>
    <lineage>
        <taxon>Eukaryota</taxon>
        <taxon>Fungi</taxon>
        <taxon>Dikarya</taxon>
        <taxon>Ascomycota</taxon>
        <taxon>Pezizomycotina</taxon>
        <taxon>Eurotiomycetes</taxon>
        <taxon>Eurotiomycetidae</taxon>
        <taxon>Eurotiales</taxon>
        <taxon>Aspergillaceae</taxon>
        <taxon>Aspergillus</taxon>
        <taxon>Aspergillus subgen. Polypaecilum</taxon>
    </lineage>
</organism>
<dbReference type="Gene3D" id="1.25.40.20">
    <property type="entry name" value="Ankyrin repeat-containing domain"/>
    <property type="match status" value="3"/>
</dbReference>
<dbReference type="Pfam" id="PF24883">
    <property type="entry name" value="NPHP3_N"/>
    <property type="match status" value="1"/>
</dbReference>
<dbReference type="InterPro" id="IPR002110">
    <property type="entry name" value="Ankyrin_rpt"/>
</dbReference>
<dbReference type="SUPFAM" id="SSF48403">
    <property type="entry name" value="Ankyrin repeat"/>
    <property type="match status" value="2"/>
</dbReference>
<feature type="repeat" description="ANK" evidence="3">
    <location>
        <begin position="833"/>
        <end position="865"/>
    </location>
</feature>
<feature type="repeat" description="ANK" evidence="3">
    <location>
        <begin position="699"/>
        <end position="731"/>
    </location>
</feature>
<dbReference type="SMART" id="SM00248">
    <property type="entry name" value="ANK"/>
    <property type="match status" value="12"/>
</dbReference>
<feature type="repeat" description="ANK" evidence="3">
    <location>
        <begin position="866"/>
        <end position="898"/>
    </location>
</feature>
<feature type="repeat" description="ANK" evidence="3">
    <location>
        <begin position="800"/>
        <end position="832"/>
    </location>
</feature>
<keyword evidence="2 3" id="KW-0040">ANK repeat</keyword>
<dbReference type="STRING" id="2070753.A0A3A2ZL30"/>
<comment type="caution">
    <text evidence="6">The sequence shown here is derived from an EMBL/GenBank/DDBJ whole genome shotgun (WGS) entry which is preliminary data.</text>
</comment>
<feature type="repeat" description="ANK" evidence="3">
    <location>
        <begin position="899"/>
        <end position="932"/>
    </location>
</feature>
<dbReference type="InterPro" id="IPR056884">
    <property type="entry name" value="NPHP3-like_N"/>
</dbReference>
<dbReference type="PANTHER" id="PTHR24198:SF165">
    <property type="entry name" value="ANKYRIN REPEAT-CONTAINING PROTEIN-RELATED"/>
    <property type="match status" value="1"/>
</dbReference>
<evidence type="ECO:0000259" key="5">
    <source>
        <dbReference type="Pfam" id="PF24883"/>
    </source>
</evidence>
<dbReference type="Proteomes" id="UP000266188">
    <property type="component" value="Unassembled WGS sequence"/>
</dbReference>
<dbReference type="Pfam" id="PF12796">
    <property type="entry name" value="Ank_2"/>
    <property type="match status" value="4"/>
</dbReference>
<dbReference type="SUPFAM" id="SSF52540">
    <property type="entry name" value="P-loop containing nucleoside triphosphate hydrolases"/>
    <property type="match status" value="1"/>
</dbReference>
<dbReference type="EMBL" id="MVGC01000101">
    <property type="protein sequence ID" value="RJE23908.1"/>
    <property type="molecule type" value="Genomic_DNA"/>
</dbReference>
<feature type="repeat" description="ANK" evidence="3">
    <location>
        <begin position="1046"/>
        <end position="1080"/>
    </location>
</feature>
<dbReference type="PROSITE" id="PS50088">
    <property type="entry name" value="ANK_REPEAT"/>
    <property type="match status" value="11"/>
</dbReference>
<accession>A0A3A2ZL30</accession>
<evidence type="ECO:0000256" key="1">
    <source>
        <dbReference type="ARBA" id="ARBA00022737"/>
    </source>
</evidence>
<gene>
    <name evidence="6" type="ORF">PHISCL_03772</name>
</gene>
<dbReference type="Gene3D" id="3.40.50.300">
    <property type="entry name" value="P-loop containing nucleotide triphosphate hydrolases"/>
    <property type="match status" value="1"/>
</dbReference>
<feature type="repeat" description="ANK" evidence="3">
    <location>
        <begin position="933"/>
        <end position="965"/>
    </location>
</feature>
<keyword evidence="1" id="KW-0677">Repeat</keyword>